<dbReference type="InterPro" id="IPR043128">
    <property type="entry name" value="Rev_trsase/Diguanyl_cyclase"/>
</dbReference>
<dbReference type="PROSITE" id="PS50893">
    <property type="entry name" value="ABC_TRANSPORTER_2"/>
    <property type="match status" value="1"/>
</dbReference>
<gene>
    <name evidence="5" type="ORF">SAMN04488082_11339</name>
</gene>
<dbReference type="GO" id="GO:0016887">
    <property type="term" value="F:ATP hydrolysis activity"/>
    <property type="evidence" value="ECO:0007669"/>
    <property type="project" value="InterPro"/>
</dbReference>
<dbReference type="PANTHER" id="PTHR43023:SF6">
    <property type="entry name" value="INTERMEMBRANE PHOSPHOLIPID TRANSPORT SYSTEM ATP-BINDING PROTEIN MLAF"/>
    <property type="match status" value="1"/>
</dbReference>
<dbReference type="SMART" id="SM00382">
    <property type="entry name" value="AAA"/>
    <property type="match status" value="1"/>
</dbReference>
<dbReference type="GO" id="GO:0005524">
    <property type="term" value="F:ATP binding"/>
    <property type="evidence" value="ECO:0007669"/>
    <property type="project" value="UniProtKB-KW"/>
</dbReference>
<evidence type="ECO:0000313" key="6">
    <source>
        <dbReference type="Proteomes" id="UP000198635"/>
    </source>
</evidence>
<dbReference type="STRING" id="52560.SAMN04488082_11339"/>
<dbReference type="PANTHER" id="PTHR43023">
    <property type="entry name" value="PROTEIN TRIGALACTOSYLDIACYLGLYCEROL 3, CHLOROPLASTIC"/>
    <property type="match status" value="1"/>
</dbReference>
<sequence length="397" mass="44316">MSSTTPLIQLRNISKAFGGREILRGATLDIQRNEITAIIGKSGGGKSVLVKHIIGLITADSGEIIFDGIPYSNMKRKDFSAIKNRCSYMFQNNALFDSMTVFENIALPLREKFKLGKKDLEDKVRARIEQLELTEVAQMYPKQISGGMQKRVALARALVTEPEIIFFDEPTTGLDPIRKKTVFSMIHRYHEKLNFTAVIITHDIPDIFYIAHTVNILDEGRIIFSGSPVALEQSSDPGLYTYTHGHEMLIDELTGLHNRLSLMRKIEAFGAEVQGSEQLVLATVRLLGMRTMMDYKGDLLAHAFIRNLAKFVNSFLPEGACAGMFSKEILVIAAKTKDESTLELFLSQLEAFFTNLTIETYCHKHRLQVEIGGALVTTGLSAYSAIQEALATSKKYV</sequence>
<keyword evidence="3 5" id="KW-0067">ATP-binding</keyword>
<dbReference type="InterPro" id="IPR003439">
    <property type="entry name" value="ABC_transporter-like_ATP-bd"/>
</dbReference>
<keyword evidence="6" id="KW-1185">Reference proteome</keyword>
<organism evidence="5 6">
    <name type="scientific">Desulfomicrobium apsheronum</name>
    <dbReference type="NCBI Taxonomy" id="52560"/>
    <lineage>
        <taxon>Bacteria</taxon>
        <taxon>Pseudomonadati</taxon>
        <taxon>Thermodesulfobacteriota</taxon>
        <taxon>Desulfovibrionia</taxon>
        <taxon>Desulfovibrionales</taxon>
        <taxon>Desulfomicrobiaceae</taxon>
        <taxon>Desulfomicrobium</taxon>
    </lineage>
</organism>
<evidence type="ECO:0000259" key="4">
    <source>
        <dbReference type="PROSITE" id="PS50893"/>
    </source>
</evidence>
<dbReference type="Pfam" id="PF00005">
    <property type="entry name" value="ABC_tran"/>
    <property type="match status" value="1"/>
</dbReference>
<dbReference type="InterPro" id="IPR027417">
    <property type="entry name" value="P-loop_NTPase"/>
</dbReference>
<dbReference type="Proteomes" id="UP000198635">
    <property type="component" value="Unassembled WGS sequence"/>
</dbReference>
<name>A0A1I3WGX2_9BACT</name>
<dbReference type="InterPro" id="IPR003593">
    <property type="entry name" value="AAA+_ATPase"/>
</dbReference>
<feature type="domain" description="ABC transporter" evidence="4">
    <location>
        <begin position="8"/>
        <end position="244"/>
    </location>
</feature>
<evidence type="ECO:0000256" key="3">
    <source>
        <dbReference type="ARBA" id="ARBA00022840"/>
    </source>
</evidence>
<dbReference type="SUPFAM" id="SSF52540">
    <property type="entry name" value="P-loop containing nucleoside triphosphate hydrolases"/>
    <property type="match status" value="1"/>
</dbReference>
<accession>A0A1I3WGX2</accession>
<dbReference type="Gene3D" id="3.30.70.270">
    <property type="match status" value="1"/>
</dbReference>
<dbReference type="AlphaFoldDB" id="A0A1I3WGX2"/>
<dbReference type="OrthoDB" id="9809450at2"/>
<reference evidence="6" key="1">
    <citation type="submission" date="2016-10" db="EMBL/GenBank/DDBJ databases">
        <authorList>
            <person name="Varghese N."/>
            <person name="Submissions S."/>
        </authorList>
    </citation>
    <scope>NUCLEOTIDE SEQUENCE [LARGE SCALE GENOMIC DNA]</scope>
    <source>
        <strain evidence="6">DSM 5918</strain>
    </source>
</reference>
<dbReference type="InterPro" id="IPR017871">
    <property type="entry name" value="ABC_transporter-like_CS"/>
</dbReference>
<evidence type="ECO:0000256" key="1">
    <source>
        <dbReference type="ARBA" id="ARBA00022448"/>
    </source>
</evidence>
<proteinExistence type="predicted"/>
<dbReference type="SUPFAM" id="SSF55073">
    <property type="entry name" value="Nucleotide cyclase"/>
    <property type="match status" value="1"/>
</dbReference>
<dbReference type="RefSeq" id="WP_092376172.1">
    <property type="nucleotide sequence ID" value="NZ_FORX01000013.1"/>
</dbReference>
<evidence type="ECO:0000256" key="2">
    <source>
        <dbReference type="ARBA" id="ARBA00022741"/>
    </source>
</evidence>
<dbReference type="Gene3D" id="3.40.50.300">
    <property type="entry name" value="P-loop containing nucleotide triphosphate hydrolases"/>
    <property type="match status" value="1"/>
</dbReference>
<dbReference type="InterPro" id="IPR029787">
    <property type="entry name" value="Nucleotide_cyclase"/>
</dbReference>
<evidence type="ECO:0000313" key="5">
    <source>
        <dbReference type="EMBL" id="SFK06808.1"/>
    </source>
</evidence>
<keyword evidence="2" id="KW-0547">Nucleotide-binding</keyword>
<protein>
    <submittedName>
        <fullName evidence="5">Phospholipid/cholesterol/gamma-HCH transport system ATP-binding protein</fullName>
    </submittedName>
</protein>
<dbReference type="PROSITE" id="PS00211">
    <property type="entry name" value="ABC_TRANSPORTER_1"/>
    <property type="match status" value="1"/>
</dbReference>
<dbReference type="EMBL" id="FORX01000013">
    <property type="protein sequence ID" value="SFK06808.1"/>
    <property type="molecule type" value="Genomic_DNA"/>
</dbReference>
<keyword evidence="1" id="KW-0813">Transport</keyword>